<protein>
    <submittedName>
        <fullName evidence="4 5">Beta-lactamase</fullName>
    </submittedName>
</protein>
<keyword evidence="5" id="KW-0378">Hydrolase</keyword>
<accession>A0AAV4KI46</accession>
<proteinExistence type="predicted"/>
<dbReference type="GO" id="GO:0016787">
    <property type="term" value="F:hydrolase activity"/>
    <property type="evidence" value="ECO:0007669"/>
    <property type="project" value="UniProtKB-KW"/>
</dbReference>
<dbReference type="AlphaFoldDB" id="A0AAV4KI46"/>
<dbReference type="GeneID" id="95452423"/>
<dbReference type="PANTHER" id="PTHR46825:SF7">
    <property type="entry name" value="D-ALANYL-D-ALANINE CARBOXYPEPTIDASE"/>
    <property type="match status" value="1"/>
</dbReference>
<evidence type="ECO:0000313" key="4">
    <source>
        <dbReference type="EMBL" id="GGR20321.1"/>
    </source>
</evidence>
<dbReference type="EMBL" id="BMSJ01000003">
    <property type="protein sequence ID" value="GGR20321.1"/>
    <property type="molecule type" value="Genomic_DNA"/>
</dbReference>
<gene>
    <name evidence="5" type="ORF">CP977_01335</name>
    <name evidence="4" type="ORF">GCM10010497_23210</name>
</gene>
<feature type="chain" id="PRO_5043461551" evidence="2">
    <location>
        <begin position="33"/>
        <end position="423"/>
    </location>
</feature>
<dbReference type="PANTHER" id="PTHR46825">
    <property type="entry name" value="D-ALANYL-D-ALANINE-CARBOXYPEPTIDASE/ENDOPEPTIDASE AMPH"/>
    <property type="match status" value="1"/>
</dbReference>
<dbReference type="InterPro" id="IPR001466">
    <property type="entry name" value="Beta-lactam-related"/>
</dbReference>
<sequence length="423" mass="44724">MSGSLFRRRDVRAGAALVVALALPASTGAAYAAQGPPGVLATALPSEVQPSPSSDGAFRTLTPQVRAQVDAAVRGALKEVGAPGAIVSLSAPGKGEYVRAYGVADKATGAPMRTDFNTRMGSETKTFTVTAILQLVDRGELELGDPIGKYVDGVPNGGKITLRDLADMRSGLFNYSEDPDFQKQLLGNPRQPLTPQQLLDYSFRHPVNFQPDARFEYSNTNLILLGLVVEKVSGQPLKDFLRENITGPAGLPDTFLPTGAEFPQPHAQGYTDQGGGPAQEIATDWDPSWAWAAGAMISTVRDLRSWARTVATGTLLEPNTQAERLVPRSTFAPGIGYGMGIFLTEGWIGHNGSLPGYESVTVYLPEARATMVVVLNTDDAAPDGQEPSTVVAEAVTEVVSPEHVYTIPATPAAPTKPTPTPSS</sequence>
<evidence type="ECO:0000256" key="1">
    <source>
        <dbReference type="SAM" id="MobiDB-lite"/>
    </source>
</evidence>
<evidence type="ECO:0000259" key="3">
    <source>
        <dbReference type="Pfam" id="PF00144"/>
    </source>
</evidence>
<feature type="signal peptide" evidence="2">
    <location>
        <begin position="1"/>
        <end position="32"/>
    </location>
</feature>
<evidence type="ECO:0000256" key="2">
    <source>
        <dbReference type="SAM" id="SignalP"/>
    </source>
</evidence>
<reference evidence="5 6" key="2">
    <citation type="submission" date="2017-09" db="EMBL/GenBank/DDBJ databases">
        <authorList>
            <person name="Lee N."/>
            <person name="Cho B.-K."/>
        </authorList>
    </citation>
    <scope>NUCLEOTIDE SEQUENCE [LARGE SCALE GENOMIC DNA]</scope>
    <source>
        <strain evidence="5 6">ATCC 19740</strain>
    </source>
</reference>
<feature type="compositionally biased region" description="Low complexity" evidence="1">
    <location>
        <begin position="404"/>
        <end position="413"/>
    </location>
</feature>
<dbReference type="PROSITE" id="PS51318">
    <property type="entry name" value="TAT"/>
    <property type="match status" value="1"/>
</dbReference>
<dbReference type="InterPro" id="IPR006311">
    <property type="entry name" value="TAT_signal"/>
</dbReference>
<organism evidence="4 7">
    <name type="scientific">Streptomyces cinereoruber</name>
    <dbReference type="NCBI Taxonomy" id="67260"/>
    <lineage>
        <taxon>Bacteria</taxon>
        <taxon>Bacillati</taxon>
        <taxon>Actinomycetota</taxon>
        <taxon>Actinomycetes</taxon>
        <taxon>Kitasatosporales</taxon>
        <taxon>Streptomycetaceae</taxon>
        <taxon>Streptomyces</taxon>
    </lineage>
</organism>
<evidence type="ECO:0000313" key="6">
    <source>
        <dbReference type="Proteomes" id="UP000326029"/>
    </source>
</evidence>
<dbReference type="Proteomes" id="UP000326029">
    <property type="component" value="Chromosome"/>
</dbReference>
<dbReference type="InterPro" id="IPR050491">
    <property type="entry name" value="AmpC-like"/>
</dbReference>
<dbReference type="InterPro" id="IPR012338">
    <property type="entry name" value="Beta-lactam/transpept-like"/>
</dbReference>
<keyword evidence="2" id="KW-0732">Signal</keyword>
<name>A0AAV4KI46_9ACTN</name>
<feature type="region of interest" description="Disordered" evidence="1">
    <location>
        <begin position="404"/>
        <end position="423"/>
    </location>
</feature>
<feature type="compositionally biased region" description="Pro residues" evidence="1">
    <location>
        <begin position="414"/>
        <end position="423"/>
    </location>
</feature>
<reference evidence="4" key="3">
    <citation type="submission" date="2023-08" db="EMBL/GenBank/DDBJ databases">
        <authorList>
            <person name="Sun Q."/>
            <person name="Ohkuma M."/>
        </authorList>
    </citation>
    <scope>NUCLEOTIDE SEQUENCE</scope>
    <source>
        <strain evidence="4">JCM 4205</strain>
    </source>
</reference>
<dbReference type="Pfam" id="PF00144">
    <property type="entry name" value="Beta-lactamase"/>
    <property type="match status" value="1"/>
</dbReference>
<dbReference type="Gene3D" id="3.40.710.10">
    <property type="entry name" value="DD-peptidase/beta-lactamase superfamily"/>
    <property type="match status" value="1"/>
</dbReference>
<evidence type="ECO:0000313" key="5">
    <source>
        <dbReference type="EMBL" id="QEV30987.1"/>
    </source>
</evidence>
<feature type="domain" description="Beta-lactamase-related" evidence="3">
    <location>
        <begin position="69"/>
        <end position="395"/>
    </location>
</feature>
<dbReference type="RefSeq" id="WP_152369462.1">
    <property type="nucleotide sequence ID" value="NZ_BMSJ01000003.1"/>
</dbReference>
<evidence type="ECO:0000313" key="7">
    <source>
        <dbReference type="Proteomes" id="UP000642014"/>
    </source>
</evidence>
<dbReference type="Proteomes" id="UP000642014">
    <property type="component" value="Unassembled WGS sequence"/>
</dbReference>
<dbReference type="EMBL" id="CP023693">
    <property type="protein sequence ID" value="QEV30987.1"/>
    <property type="molecule type" value="Genomic_DNA"/>
</dbReference>
<keyword evidence="6" id="KW-1185">Reference proteome</keyword>
<reference evidence="4 7" key="1">
    <citation type="journal article" date="2014" name="Int. J. Syst. Evol. Microbiol.">
        <title>Complete genome sequence of Corynebacterium casei LMG S-19264T (=DSM 44701T), isolated from a smear-ripened cheese.</title>
        <authorList>
            <consortium name="US DOE Joint Genome Institute (JGI-PGF)"/>
            <person name="Walter F."/>
            <person name="Albersmeier A."/>
            <person name="Kalinowski J."/>
            <person name="Ruckert C."/>
        </authorList>
    </citation>
    <scope>NUCLEOTIDE SEQUENCE [LARGE SCALE GENOMIC DNA]</scope>
    <source>
        <strain evidence="4 7">JCM 4205</strain>
    </source>
</reference>
<dbReference type="SUPFAM" id="SSF56601">
    <property type="entry name" value="beta-lactamase/transpeptidase-like"/>
    <property type="match status" value="1"/>
</dbReference>